<dbReference type="EMBL" id="LAZR01003201">
    <property type="protein sequence ID" value="KKN20864.1"/>
    <property type="molecule type" value="Genomic_DNA"/>
</dbReference>
<protein>
    <submittedName>
        <fullName evidence="1">Uncharacterized protein</fullName>
    </submittedName>
</protein>
<accession>A0A0F9NSI0</accession>
<name>A0A0F9NSI0_9ZZZZ</name>
<comment type="caution">
    <text evidence="1">The sequence shown here is derived from an EMBL/GenBank/DDBJ whole genome shotgun (WGS) entry which is preliminary data.</text>
</comment>
<reference evidence="1" key="1">
    <citation type="journal article" date="2015" name="Nature">
        <title>Complex archaea that bridge the gap between prokaryotes and eukaryotes.</title>
        <authorList>
            <person name="Spang A."/>
            <person name="Saw J.H."/>
            <person name="Jorgensen S.L."/>
            <person name="Zaremba-Niedzwiedzka K."/>
            <person name="Martijn J."/>
            <person name="Lind A.E."/>
            <person name="van Eijk R."/>
            <person name="Schleper C."/>
            <person name="Guy L."/>
            <person name="Ettema T.J."/>
        </authorList>
    </citation>
    <scope>NUCLEOTIDE SEQUENCE</scope>
</reference>
<sequence>MKEVIILGGGFTKYECPYDKEVWSINGLYHGKDFVPDMVVQLHKPNSGKDSDLAFMKSLRTKFLVQAPMDGIDCVVYPLDEIIAHFNTKYFASSVCFSLAYAIYAGYEKIWLYGIDHTTGTCYVMQKACVEYWIGRAVERGIEVVIPKGSALCKTMNGKLYGYDFVYDMNSKIPEQVMYSYASI</sequence>
<gene>
    <name evidence="1" type="ORF">LCGC14_0931210</name>
</gene>
<organism evidence="1">
    <name type="scientific">marine sediment metagenome</name>
    <dbReference type="NCBI Taxonomy" id="412755"/>
    <lineage>
        <taxon>unclassified sequences</taxon>
        <taxon>metagenomes</taxon>
        <taxon>ecological metagenomes</taxon>
    </lineage>
</organism>
<dbReference type="AlphaFoldDB" id="A0A0F9NSI0"/>
<evidence type="ECO:0000313" key="1">
    <source>
        <dbReference type="EMBL" id="KKN20864.1"/>
    </source>
</evidence>
<proteinExistence type="predicted"/>